<reference evidence="3 5" key="2">
    <citation type="submission" date="2018-11" db="EMBL/GenBank/DDBJ databases">
        <authorList>
            <consortium name="Pathogen Informatics"/>
        </authorList>
    </citation>
    <scope>NUCLEOTIDE SEQUENCE [LARGE SCALE GENOMIC DNA]</scope>
</reference>
<dbReference type="OrthoDB" id="5862752at2759"/>
<evidence type="ECO:0000313" key="3">
    <source>
        <dbReference type="EMBL" id="VDN50493.1"/>
    </source>
</evidence>
<dbReference type="EMBL" id="UYYG01000003">
    <property type="protein sequence ID" value="VDN50493.1"/>
    <property type="molecule type" value="Genomic_DNA"/>
</dbReference>
<sequence>MSVEWKRLCLTTAGCHESRFRIIMFNEISNIQLIKSWTIGDGQFQDKPRSFISSWENGTPNAITISSEVAGIDPTYKFPRICDLSKNFTMYDQSKNNQISTRMRLDHQLIMEDENGKMMIELKGRCFNVTLALTKFEERCPWCSVSNDVTVIENQYAEDDQKFDFIRTFLTDDHWLFGAIIILAFVATISCIAFACLLKAFLQQKQIYSSKKSRFVGCSHNFAVIESPCTSENSSKYEIPWDQKYRILPRWTSIQSDETVSSPVDSSTSSSSQYSKTMLSVNEYVSPGILNSTHHENCR</sequence>
<evidence type="ECO:0000313" key="4">
    <source>
        <dbReference type="Proteomes" id="UP000038040"/>
    </source>
</evidence>
<dbReference type="InterPro" id="IPR057569">
    <property type="entry name" value="C2_nem"/>
</dbReference>
<protein>
    <recommendedName>
        <fullName evidence="2">C2 domain-containing protein</fullName>
    </recommendedName>
</protein>
<dbReference type="Proteomes" id="UP000274756">
    <property type="component" value="Unassembled WGS sequence"/>
</dbReference>
<keyword evidence="5" id="KW-1185">Reference proteome</keyword>
<feature type="domain" description="C2" evidence="2">
    <location>
        <begin position="2"/>
        <end position="139"/>
    </location>
</feature>
<feature type="transmembrane region" description="Helical" evidence="1">
    <location>
        <begin position="175"/>
        <end position="202"/>
    </location>
</feature>
<dbReference type="PANTHER" id="PTHR38626">
    <property type="entry name" value="SKN-1 DEPENDENT ZYGOTIC TRANSCRIPT-RELATED"/>
    <property type="match status" value="1"/>
</dbReference>
<keyword evidence="1" id="KW-1133">Transmembrane helix</keyword>
<dbReference type="Pfam" id="PF25330">
    <property type="entry name" value="C2_nem"/>
    <property type="match status" value="1"/>
</dbReference>
<accession>A0A158Q465</accession>
<evidence type="ECO:0000259" key="2">
    <source>
        <dbReference type="Pfam" id="PF25330"/>
    </source>
</evidence>
<evidence type="ECO:0000313" key="6">
    <source>
        <dbReference type="WBParaSite" id="DME_0000410201-mRNA-1"/>
    </source>
</evidence>
<dbReference type="Proteomes" id="UP000038040">
    <property type="component" value="Unplaced"/>
</dbReference>
<gene>
    <name evidence="3" type="ORF">DME_LOCUS466</name>
</gene>
<dbReference type="WBParaSite" id="DME_0000410201-mRNA-1">
    <property type="protein sequence ID" value="DME_0000410201-mRNA-1"/>
    <property type="gene ID" value="DME_0000410201"/>
</dbReference>
<keyword evidence="1" id="KW-0472">Membrane</keyword>
<evidence type="ECO:0000256" key="1">
    <source>
        <dbReference type="SAM" id="Phobius"/>
    </source>
</evidence>
<dbReference type="InterPro" id="IPR040426">
    <property type="entry name" value="C05B5.4-like"/>
</dbReference>
<name>A0A158Q465_DRAME</name>
<reference evidence="6" key="1">
    <citation type="submission" date="2016-04" db="UniProtKB">
        <authorList>
            <consortium name="WormBaseParasite"/>
        </authorList>
    </citation>
    <scope>IDENTIFICATION</scope>
</reference>
<dbReference type="PANTHER" id="PTHR38626:SF4">
    <property type="entry name" value="SKN-1 DEPENDENT ZYGOTIC TRANSCRIPT"/>
    <property type="match status" value="1"/>
</dbReference>
<proteinExistence type="predicted"/>
<keyword evidence="1" id="KW-0812">Transmembrane</keyword>
<organism evidence="4 6">
    <name type="scientific">Dracunculus medinensis</name>
    <name type="common">Guinea worm</name>
    <dbReference type="NCBI Taxonomy" id="318479"/>
    <lineage>
        <taxon>Eukaryota</taxon>
        <taxon>Metazoa</taxon>
        <taxon>Ecdysozoa</taxon>
        <taxon>Nematoda</taxon>
        <taxon>Chromadorea</taxon>
        <taxon>Rhabditida</taxon>
        <taxon>Spirurina</taxon>
        <taxon>Dracunculoidea</taxon>
        <taxon>Dracunculidae</taxon>
        <taxon>Dracunculus</taxon>
    </lineage>
</organism>
<dbReference type="AlphaFoldDB" id="A0A158Q465"/>
<evidence type="ECO:0000313" key="5">
    <source>
        <dbReference type="Proteomes" id="UP000274756"/>
    </source>
</evidence>